<comment type="similarity">
    <text evidence="1">Belongs to the bacterial solute-binding protein 1 family.</text>
</comment>
<comment type="caution">
    <text evidence="6">The sequence shown here is derived from an EMBL/GenBank/DDBJ whole genome shotgun (WGS) entry which is preliminary data.</text>
</comment>
<evidence type="ECO:0000313" key="6">
    <source>
        <dbReference type="EMBL" id="MST75690.1"/>
    </source>
</evidence>
<reference evidence="6 7" key="1">
    <citation type="submission" date="2019-08" db="EMBL/GenBank/DDBJ databases">
        <title>In-depth cultivation of the pig gut microbiome towards novel bacterial diversity and tailored functional studies.</title>
        <authorList>
            <person name="Wylensek D."/>
            <person name="Hitch T.C.A."/>
            <person name="Clavel T."/>
        </authorList>
    </citation>
    <scope>NUCLEOTIDE SEQUENCE [LARGE SCALE GENOMIC DNA]</scope>
    <source>
        <strain evidence="6 7">MUC/MUC-530-WT-4D</strain>
    </source>
</reference>
<name>A0A6L5YTA7_9FIRM</name>
<evidence type="ECO:0000256" key="1">
    <source>
        <dbReference type="ARBA" id="ARBA00008520"/>
    </source>
</evidence>
<protein>
    <submittedName>
        <fullName evidence="6">Extracellular solute-binding protein</fullName>
    </submittedName>
</protein>
<dbReference type="GO" id="GO:0055052">
    <property type="term" value="C:ATP-binding cassette (ABC) transporter complex, substrate-binding subunit-containing"/>
    <property type="evidence" value="ECO:0007669"/>
    <property type="project" value="TreeGrafter"/>
</dbReference>
<keyword evidence="2" id="KW-0813">Transport</keyword>
<dbReference type="SUPFAM" id="SSF53850">
    <property type="entry name" value="Periplasmic binding protein-like II"/>
    <property type="match status" value="1"/>
</dbReference>
<dbReference type="RefSeq" id="WP_154430652.1">
    <property type="nucleotide sequence ID" value="NZ_VUNI01000023.1"/>
</dbReference>
<feature type="region of interest" description="Disordered" evidence="4">
    <location>
        <begin position="27"/>
        <end position="49"/>
    </location>
</feature>
<dbReference type="InterPro" id="IPR006059">
    <property type="entry name" value="SBP"/>
</dbReference>
<evidence type="ECO:0000256" key="4">
    <source>
        <dbReference type="SAM" id="MobiDB-lite"/>
    </source>
</evidence>
<evidence type="ECO:0000256" key="5">
    <source>
        <dbReference type="SAM" id="SignalP"/>
    </source>
</evidence>
<dbReference type="GO" id="GO:1901982">
    <property type="term" value="F:maltose binding"/>
    <property type="evidence" value="ECO:0007669"/>
    <property type="project" value="TreeGrafter"/>
</dbReference>
<keyword evidence="3 5" id="KW-0732">Signal</keyword>
<dbReference type="Pfam" id="PF13416">
    <property type="entry name" value="SBP_bac_8"/>
    <property type="match status" value="1"/>
</dbReference>
<dbReference type="Proteomes" id="UP000474024">
    <property type="component" value="Unassembled WGS sequence"/>
</dbReference>
<keyword evidence="7" id="KW-1185">Reference proteome</keyword>
<dbReference type="GO" id="GO:0015768">
    <property type="term" value="P:maltose transport"/>
    <property type="evidence" value="ECO:0007669"/>
    <property type="project" value="TreeGrafter"/>
</dbReference>
<dbReference type="PROSITE" id="PS51257">
    <property type="entry name" value="PROKAR_LIPOPROTEIN"/>
    <property type="match status" value="1"/>
</dbReference>
<evidence type="ECO:0000256" key="3">
    <source>
        <dbReference type="ARBA" id="ARBA00022729"/>
    </source>
</evidence>
<feature type="chain" id="PRO_5039128213" evidence="5">
    <location>
        <begin position="21"/>
        <end position="429"/>
    </location>
</feature>
<gene>
    <name evidence="6" type="ORF">FYJ75_11820</name>
</gene>
<feature type="signal peptide" evidence="5">
    <location>
        <begin position="1"/>
        <end position="20"/>
    </location>
</feature>
<sequence>MRRKCLGGILAAMLACTTLAGCSQTTQNASGGETLSTENEATETETAQDDGKVSLTVWAEQANFPLLQEMIDSFEQKYAGQADFDIQLVESADADTKDNLLADVHNGADVFPLPDDQLSSMVAAGALAPVPNADEVKKANSEDSVAAASINDVLYAYPMTADNGYFLYYDKRCLSDTDVQTMDGLLAAAQAQGKKVTMDWSSGWYLYAFFGNTGMDFGVNDDGVTNHCNWNTTDGNIKGVDVEAALLSIASNPAFLNCVDTDFVAGVQNGTVAAGVSGVWNAADIKQVWGDDYGAVKLPTYTCAGQQVQMSSFTGYKMMGVNAYSEHKEWALKLADWFTNEQNQMLRLQERDQGPSNINAAASDQVKNVPAIQAVMDQAQYGKLQRVGNSYWDAMSAFGEQMATGNTNGADPQEVMDTLVDGITQSTVK</sequence>
<dbReference type="EMBL" id="VUNI01000023">
    <property type="protein sequence ID" value="MST75690.1"/>
    <property type="molecule type" value="Genomic_DNA"/>
</dbReference>
<evidence type="ECO:0000313" key="7">
    <source>
        <dbReference type="Proteomes" id="UP000474024"/>
    </source>
</evidence>
<evidence type="ECO:0000256" key="2">
    <source>
        <dbReference type="ARBA" id="ARBA00022448"/>
    </source>
</evidence>
<organism evidence="6 7">
    <name type="scientific">Roseburia porci</name>
    <dbReference type="NCBI Taxonomy" id="2605790"/>
    <lineage>
        <taxon>Bacteria</taxon>
        <taxon>Bacillati</taxon>
        <taxon>Bacillota</taxon>
        <taxon>Clostridia</taxon>
        <taxon>Lachnospirales</taxon>
        <taxon>Lachnospiraceae</taxon>
        <taxon>Roseburia</taxon>
    </lineage>
</organism>
<dbReference type="PANTHER" id="PTHR30061:SF50">
    <property type="entry name" value="MALTOSE_MALTODEXTRIN-BINDING PERIPLASMIC PROTEIN"/>
    <property type="match status" value="1"/>
</dbReference>
<proteinExistence type="inferred from homology"/>
<accession>A0A6L5YTA7</accession>
<dbReference type="Gene3D" id="3.40.190.10">
    <property type="entry name" value="Periplasmic binding protein-like II"/>
    <property type="match status" value="2"/>
</dbReference>
<dbReference type="PANTHER" id="PTHR30061">
    <property type="entry name" value="MALTOSE-BINDING PERIPLASMIC PROTEIN"/>
    <property type="match status" value="1"/>
</dbReference>
<dbReference type="GO" id="GO:0042956">
    <property type="term" value="P:maltodextrin transmembrane transport"/>
    <property type="evidence" value="ECO:0007669"/>
    <property type="project" value="TreeGrafter"/>
</dbReference>
<dbReference type="AlphaFoldDB" id="A0A6L5YTA7"/>